<name>A0A8K1CN96_PYTOL</name>
<gene>
    <name evidence="2" type="ORF">Poli38472_004225</name>
</gene>
<reference evidence="2" key="1">
    <citation type="submission" date="2019-03" db="EMBL/GenBank/DDBJ databases">
        <title>Long read genome sequence of the mycoparasitic Pythium oligandrum ATCC 38472 isolated from sugarbeet rhizosphere.</title>
        <authorList>
            <person name="Gaulin E."/>
        </authorList>
    </citation>
    <scope>NUCLEOTIDE SEQUENCE</scope>
    <source>
        <strain evidence="2">ATCC 38472_TT</strain>
    </source>
</reference>
<protein>
    <recommendedName>
        <fullName evidence="4">Transmembrane protein</fullName>
    </recommendedName>
</protein>
<proteinExistence type="predicted"/>
<evidence type="ECO:0000313" key="2">
    <source>
        <dbReference type="EMBL" id="TMW66460.1"/>
    </source>
</evidence>
<evidence type="ECO:0008006" key="4">
    <source>
        <dbReference type="Google" id="ProtNLM"/>
    </source>
</evidence>
<organism evidence="2 3">
    <name type="scientific">Pythium oligandrum</name>
    <name type="common">Mycoparasitic fungus</name>
    <dbReference type="NCBI Taxonomy" id="41045"/>
    <lineage>
        <taxon>Eukaryota</taxon>
        <taxon>Sar</taxon>
        <taxon>Stramenopiles</taxon>
        <taxon>Oomycota</taxon>
        <taxon>Peronosporomycetes</taxon>
        <taxon>Pythiales</taxon>
        <taxon>Pythiaceae</taxon>
        <taxon>Pythium</taxon>
    </lineage>
</organism>
<dbReference type="AlphaFoldDB" id="A0A8K1CN96"/>
<dbReference type="OrthoDB" id="64243at2759"/>
<dbReference type="EMBL" id="SPLM01000036">
    <property type="protein sequence ID" value="TMW66460.1"/>
    <property type="molecule type" value="Genomic_DNA"/>
</dbReference>
<evidence type="ECO:0000256" key="1">
    <source>
        <dbReference type="SAM" id="Phobius"/>
    </source>
</evidence>
<feature type="transmembrane region" description="Helical" evidence="1">
    <location>
        <begin position="463"/>
        <end position="486"/>
    </location>
</feature>
<keyword evidence="1" id="KW-0472">Membrane</keyword>
<sequence>MVESGAYSFRTLFGVVKHDDNFGEYHAEYIAHYVGTKSIKESPLFTEVFKNDSTPRQDTVYLQSMDEVSHVSCEGIRTYNDWLYGNEFMRSHWQDIVTQTSYNLTYLQDTELIAPVVDCSFSAITLGDITRARVFYLMRAKTDPSRVFIIVMSISTQDYKIPELYEVGPCVFVKLTVIEDMQATTLPRSLALAMGYPFDGPFYSAYTFQEVTADGFAVLEHVPKDPKVEYRHRVHTASRSGFYCKSEESQSNIKNMNWKVFNDPVLAMTTWQWEGSTVIQNSWGWVRCVYFALAIDSFFNLCVLITVIYHNFQRHKVWVGDAFVSISNTLQLRGAMVLIVWAMENFWQVYVHTLRYGTAQGNLVRFFSFPQVMHGDLMALYVSLAGLLGTLLHERIDPALTIFLFEVGFRNRLMIGELILSLKVIAVRCAITDYLSGIADAPSALKGFSPLRFWTTHRFEQNLSASFAAILPNFMTFAIIIVYAAIRKAYRRVYPSAAISHSSHLTKGSSIISEGVGAKCPFTMFEMATGAELQNRVGLVADYDSCVYIKGMRFATADGIYCNGFVIVDSRWLIRTSDILSVLLIIVTGKRLRDVYVYEVKDHTASQTAKLVYPNTMTLKNLTKLNTTLLS</sequence>
<keyword evidence="1" id="KW-1133">Transmembrane helix</keyword>
<evidence type="ECO:0000313" key="3">
    <source>
        <dbReference type="Proteomes" id="UP000794436"/>
    </source>
</evidence>
<dbReference type="Proteomes" id="UP000794436">
    <property type="component" value="Unassembled WGS sequence"/>
</dbReference>
<comment type="caution">
    <text evidence="2">The sequence shown here is derived from an EMBL/GenBank/DDBJ whole genome shotgun (WGS) entry which is preliminary data.</text>
</comment>
<keyword evidence="3" id="KW-1185">Reference proteome</keyword>
<accession>A0A8K1CN96</accession>
<keyword evidence="1" id="KW-0812">Transmembrane</keyword>